<feature type="transmembrane region" description="Helical" evidence="1">
    <location>
        <begin position="143"/>
        <end position="169"/>
    </location>
</feature>
<evidence type="ECO:0000313" key="3">
    <source>
        <dbReference type="Proteomes" id="UP000313395"/>
    </source>
</evidence>
<keyword evidence="3" id="KW-1185">Reference proteome</keyword>
<dbReference type="InterPro" id="IPR024515">
    <property type="entry name" value="DUF3397"/>
</dbReference>
<keyword evidence="1" id="KW-0472">Membrane</keyword>
<comment type="caution">
    <text evidence="2">The sequence shown here is derived from an EMBL/GenBank/DDBJ whole genome shotgun (WGS) entry which is preliminary data.</text>
</comment>
<organism evidence="2 3">
    <name type="scientific">Trichococcus shcherbakoviae subsp. psychrophilus</name>
    <dbReference type="NCBI Taxonomy" id="2585775"/>
    <lineage>
        <taxon>Bacteria</taxon>
        <taxon>Bacillati</taxon>
        <taxon>Bacillota</taxon>
        <taxon>Bacilli</taxon>
        <taxon>Lactobacillales</taxon>
        <taxon>Carnobacteriaceae</taxon>
        <taxon>Trichococcus</taxon>
    </lineage>
</organism>
<feature type="transmembrane region" description="Helical" evidence="1">
    <location>
        <begin position="83"/>
        <end position="106"/>
    </location>
</feature>
<accession>A0A5C5E8D5</accession>
<gene>
    <name evidence="2" type="ORF">FHK04_07775</name>
</gene>
<dbReference type="AlphaFoldDB" id="A0A5C5E8D5"/>
<name>A0A5C5E8D5_9LACT</name>
<evidence type="ECO:0000313" key="2">
    <source>
        <dbReference type="EMBL" id="TNV69399.1"/>
    </source>
</evidence>
<feature type="transmembrane region" description="Helical" evidence="1">
    <location>
        <begin position="52"/>
        <end position="71"/>
    </location>
</feature>
<proteinExistence type="predicted"/>
<dbReference type="Pfam" id="PF11877">
    <property type="entry name" value="DUF3397"/>
    <property type="match status" value="1"/>
</dbReference>
<protein>
    <submittedName>
        <fullName evidence="2">DUF3397 family protein</fullName>
    </submittedName>
</protein>
<reference evidence="2 3" key="1">
    <citation type="submission" date="2019-06" db="EMBL/GenBank/DDBJ databases">
        <title>Description Trichococcus psychrophilus sp. nov., isolated from a cold spring, by genomic and phenotypic analyses.</title>
        <authorList>
            <person name="Zakharyuk A."/>
        </authorList>
    </citation>
    <scope>NUCLEOTIDE SEQUENCE [LARGE SCALE GENOMIC DNA]</scope>
    <source>
        <strain evidence="2 3">SKBG</strain>
    </source>
</reference>
<evidence type="ECO:0000256" key="1">
    <source>
        <dbReference type="SAM" id="Phobius"/>
    </source>
</evidence>
<feature type="transmembrane region" description="Helical" evidence="1">
    <location>
        <begin position="112"/>
        <end position="131"/>
    </location>
</feature>
<sequence length="173" mass="20620">MPSAIPVSRMNFLLAFFVLIFQGGIIFRNDVKCMYAGIYAIFLLRSVGMQNFHYFEILLYVFPILEIILINKFFRPYLRYKQIIQLTVADVVLPFLFVGIHLLSVYSLTYSLLPHFLLAACVVGLLQTLYFDKRKKIHRPKRFYRYFIKILFLMALLFYYLLVLLRIYFLVRG</sequence>
<keyword evidence="1" id="KW-0812">Transmembrane</keyword>
<dbReference type="Proteomes" id="UP000313395">
    <property type="component" value="Unassembled WGS sequence"/>
</dbReference>
<keyword evidence="1" id="KW-1133">Transmembrane helix</keyword>
<dbReference type="EMBL" id="VENO01000002">
    <property type="protein sequence ID" value="TNV69399.1"/>
    <property type="molecule type" value="Genomic_DNA"/>
</dbReference>